<feature type="domain" description="Laminin EGF-like" evidence="11">
    <location>
        <begin position="393"/>
        <end position="439"/>
    </location>
</feature>
<feature type="disulfide bond" evidence="8">
    <location>
        <begin position="393"/>
        <end position="405"/>
    </location>
</feature>
<dbReference type="InterPro" id="IPR008979">
    <property type="entry name" value="Galactose-bd-like_sf"/>
</dbReference>
<dbReference type="CDD" id="cd00055">
    <property type="entry name" value="EGF_Lam"/>
    <property type="match status" value="9"/>
</dbReference>
<dbReference type="Gene3D" id="2.60.120.260">
    <property type="entry name" value="Galactose-binding domain-like"/>
    <property type="match status" value="1"/>
</dbReference>
<dbReference type="FunFam" id="2.10.25.10:FF:000166">
    <property type="entry name" value="laminin subunit gamma-1"/>
    <property type="match status" value="1"/>
</dbReference>
<feature type="disulfide bond" evidence="8">
    <location>
        <begin position="960"/>
        <end position="969"/>
    </location>
</feature>
<evidence type="ECO:0000313" key="14">
    <source>
        <dbReference type="EMBL" id="RNA00650.1"/>
    </source>
</evidence>
<feature type="disulfide bond" evidence="8">
    <location>
        <begin position="890"/>
        <end position="902"/>
    </location>
</feature>
<accession>A0A3M7PNQ2</accession>
<dbReference type="FunFam" id="2.10.25.10:FF:000051">
    <property type="entry name" value="Laminin subunit alpha 4"/>
    <property type="match status" value="1"/>
</dbReference>
<evidence type="ECO:0000259" key="11">
    <source>
        <dbReference type="PROSITE" id="PS50027"/>
    </source>
</evidence>
<proteinExistence type="predicted"/>
<feature type="disulfide bond" evidence="8">
    <location>
        <begin position="1007"/>
        <end position="1016"/>
    </location>
</feature>
<dbReference type="FunFam" id="2.10.25.10:FF:000728">
    <property type="entry name" value="Laminin subunit gamma 1"/>
    <property type="match status" value="1"/>
</dbReference>
<gene>
    <name evidence="14" type="ORF">BpHYR1_016771</name>
</gene>
<dbReference type="InterPro" id="IPR002049">
    <property type="entry name" value="LE_dom"/>
</dbReference>
<dbReference type="PRINTS" id="PR00011">
    <property type="entry name" value="EGFLAMININ"/>
</dbReference>
<dbReference type="PANTHER" id="PTHR10574">
    <property type="entry name" value="NETRIN/LAMININ-RELATED"/>
    <property type="match status" value="1"/>
</dbReference>
<name>A0A3M7PNQ2_BRAPC</name>
<dbReference type="Proteomes" id="UP000276133">
    <property type="component" value="Unassembled WGS sequence"/>
</dbReference>
<dbReference type="InterPro" id="IPR000742">
    <property type="entry name" value="EGF"/>
</dbReference>
<evidence type="ECO:0000256" key="5">
    <source>
        <dbReference type="ARBA" id="ARBA00023157"/>
    </source>
</evidence>
<sequence length="1309" mass="147828">MLFKCIAFIFLLNAFEVRGQESCYDHNNQPVRCFPEFINAVYNRPVEVTNTCGETPSEFCVQTNIHGTSWFDYTDRQGERCDICDNRRREKSHPPEYLTDRNLGENLTWWQSDTMEFDVQYPNSINLTLHLGKSFDITYIQVKFHSPRPESFAIYKKTNDSSDWIPYQFYSSNCEYTYTRPNRAIFTRENETSAGCTDEFSDIAPLSGGSVAFSTLEGRPNAYDFENNQDLKEWVSATAIKITLNRLNTFGDELFGDPKVLRSYYYAISDISVGGRCKCNGHADNCFTYQDQDFEEKYKCDCKHNTDGVDCEKCLPFFNDRPWAPATLLDGNECVACDCNGLSDKCVFNNTLFDLTGHGGQCYDCKQNTDGAHCEYCKFGFYRSQQDNECIDCQCHPEGSVSLQCNPDGQCACKPGVVGDKCDRCAPNHYDLTQDGCKLCMCDLAGSFDSPPVCDPRDGKCRCKQNVEGQNCDKCKPGFYGKDANLTLGCLPCFCFGHSSDCVKATNYVPYSIESKYELNNLENWTAIDSDGNLVFVGLDEKNKAIFVNPKDRDFWFNAPSQYLGNQRLSYNQDIKVGLKFQIGKSGLSRKDLIIENAYNHLQIYQTIYDSALLNVQTQTTDPMEIIEHEFSLRLKETEGWRPSLSHKDFHRLLSNISSIRVKANSGGYTFLQSFILQSARKSAKNTNSIQAKWIEQCSCPVGHTGQFCENCSPGYRREIQFGNSFVKCVPCSCNNHSVSCDQWSGKCECLHQTTGENCEKCRDGYYGNALLGTSNDCRKCPCPNEGPCVEFYNYQSSTNEVVCLKCPTGTKGNLCDICDDGFYEQERSSNKLVCEKCTCNSNIDENAVGNCDTSGKCLRCIYNTTGDNCDKCLPSYWGNALTDLKCHACECNAKGSEHDDCDLDNGQCKCRPNVIGRQCDRCKETFWNIESAEGCQECKCNPLGSLSLDCDQTSGKCECRPGVQGLKCDECMPYHFGFSSLGCNKCDCDPFGSQHLQCNQLGQCTCKPNIAGAKCDQCQENFFNFSIGCQPCDDCYNLVQSAVTDLRQGIVLLEKSLAQIIPDSMSEESAHKNKELQENLDILKNKLNDFHYNYYEKFNLGSSYDEAVAKFVTTMDNLNGEFKTLLKPYDLFEKNAGAWENLKDKIKKLQDSIELQLTLRSISLQQLEADNVIEKSKEMLATQSEYDAKLAELARASRVASAEQEKLAKDLKATTQNFLNGSAKAIQDIQDLLEKFVNIQTEPEADFYFLAQTSQFLAQEAENVGNKINQDVEKLNELNERLNNFKLNESEYEKNVLTEEDYTNFRTS</sequence>
<feature type="domain" description="Laminin EGF-like" evidence="11">
    <location>
        <begin position="732"/>
        <end position="780"/>
    </location>
</feature>
<feature type="disulfide bond" evidence="8">
    <location>
        <begin position="939"/>
        <end position="951"/>
    </location>
</feature>
<dbReference type="GO" id="GO:0005576">
    <property type="term" value="C:extracellular region"/>
    <property type="evidence" value="ECO:0007669"/>
    <property type="project" value="UniProtKB-SubCell"/>
</dbReference>
<dbReference type="PROSITE" id="PS01248">
    <property type="entry name" value="EGF_LAM_1"/>
    <property type="match status" value="4"/>
</dbReference>
<feature type="disulfide bond" evidence="8">
    <location>
        <begin position="413"/>
        <end position="422"/>
    </location>
</feature>
<feature type="disulfide bond" evidence="8">
    <location>
        <begin position="463"/>
        <end position="472"/>
    </location>
</feature>
<dbReference type="GO" id="GO:0009887">
    <property type="term" value="P:animal organ morphogenesis"/>
    <property type="evidence" value="ECO:0007669"/>
    <property type="project" value="TreeGrafter"/>
</dbReference>
<dbReference type="FunFam" id="2.10.25.10:FF:000094">
    <property type="entry name" value="Laminin subunit alpha-2"/>
    <property type="match status" value="1"/>
</dbReference>
<reference evidence="14 15" key="1">
    <citation type="journal article" date="2018" name="Sci. Rep.">
        <title>Genomic signatures of local adaptation to the degree of environmental predictability in rotifers.</title>
        <authorList>
            <person name="Franch-Gras L."/>
            <person name="Hahn C."/>
            <person name="Garcia-Roger E.M."/>
            <person name="Carmona M.J."/>
            <person name="Serra M."/>
            <person name="Gomez A."/>
        </authorList>
    </citation>
    <scope>NUCLEOTIDE SEQUENCE [LARGE SCALE GENOMIC DNA]</scope>
    <source>
        <strain evidence="14">HYR1</strain>
    </source>
</reference>
<keyword evidence="2" id="KW-0964">Secreted</keyword>
<feature type="coiled-coil region" evidence="9">
    <location>
        <begin position="1067"/>
        <end position="1094"/>
    </location>
</feature>
<feature type="disulfide bond" evidence="8">
    <location>
        <begin position="750"/>
        <end position="759"/>
    </location>
</feature>
<evidence type="ECO:0000313" key="15">
    <source>
        <dbReference type="Proteomes" id="UP000276133"/>
    </source>
</evidence>
<dbReference type="InterPro" id="IPR000034">
    <property type="entry name" value="Laminin_IV"/>
</dbReference>
<dbReference type="Pfam" id="PF00053">
    <property type="entry name" value="EGF_laminin"/>
    <property type="match status" value="9"/>
</dbReference>
<dbReference type="PANTHER" id="PTHR10574:SF435">
    <property type="entry name" value="LAMININ SUBUNIT GAMMA-1"/>
    <property type="match status" value="1"/>
</dbReference>
<dbReference type="PROSITE" id="PS51117">
    <property type="entry name" value="LAMININ_NTER"/>
    <property type="match status" value="1"/>
</dbReference>
<keyword evidence="15" id="KW-1185">Reference proteome</keyword>
<comment type="subcellular location">
    <subcellularLocation>
        <location evidence="1">Secreted</location>
    </subcellularLocation>
</comment>
<feature type="signal peptide" evidence="10">
    <location>
        <begin position="1"/>
        <end position="19"/>
    </location>
</feature>
<feature type="disulfide bond" evidence="8">
    <location>
        <begin position="892"/>
        <end position="909"/>
    </location>
</feature>
<evidence type="ECO:0000259" key="13">
    <source>
        <dbReference type="PROSITE" id="PS51117"/>
    </source>
</evidence>
<evidence type="ECO:0000256" key="8">
    <source>
        <dbReference type="PROSITE-ProRule" id="PRU00460"/>
    </source>
</evidence>
<dbReference type="FunFam" id="2.10.25.10:FF:000090">
    <property type="entry name" value="laminin subunit alpha"/>
    <property type="match status" value="1"/>
</dbReference>
<feature type="domain" description="Laminin EGF-like" evidence="11">
    <location>
        <begin position="939"/>
        <end position="986"/>
    </location>
</feature>
<dbReference type="InterPro" id="IPR050440">
    <property type="entry name" value="Laminin/Netrin_ECM"/>
</dbReference>
<dbReference type="SMART" id="SM00136">
    <property type="entry name" value="LamNT"/>
    <property type="match status" value="1"/>
</dbReference>
<dbReference type="FunFam" id="2.10.25.10:FF:000074">
    <property type="entry name" value="Laminin subunit alpha"/>
    <property type="match status" value="1"/>
</dbReference>
<feature type="disulfide bond" evidence="8">
    <location>
        <begin position="941"/>
        <end position="958"/>
    </location>
</feature>
<evidence type="ECO:0000256" key="10">
    <source>
        <dbReference type="SAM" id="SignalP"/>
    </source>
</evidence>
<keyword evidence="6" id="KW-0325">Glycoprotein</keyword>
<dbReference type="FunFam" id="2.10.25.10:FF:000067">
    <property type="entry name" value="Laminin subunit gamma 1"/>
    <property type="match status" value="1"/>
</dbReference>
<evidence type="ECO:0000256" key="2">
    <source>
        <dbReference type="ARBA" id="ARBA00022525"/>
    </source>
</evidence>
<evidence type="ECO:0000259" key="12">
    <source>
        <dbReference type="PROSITE" id="PS51115"/>
    </source>
</evidence>
<dbReference type="Pfam" id="PF00055">
    <property type="entry name" value="Laminin_N"/>
    <property type="match status" value="1"/>
</dbReference>
<feature type="coiled-coil region" evidence="9">
    <location>
        <begin position="1259"/>
        <end position="1296"/>
    </location>
</feature>
<dbReference type="InterPro" id="IPR008211">
    <property type="entry name" value="Laminin_N"/>
</dbReference>
<dbReference type="GO" id="GO:0009888">
    <property type="term" value="P:tissue development"/>
    <property type="evidence" value="ECO:0007669"/>
    <property type="project" value="TreeGrafter"/>
</dbReference>
<dbReference type="PROSITE" id="PS51115">
    <property type="entry name" value="LAMININ_IVA"/>
    <property type="match status" value="1"/>
</dbReference>
<feature type="disulfide bond" evidence="8">
    <location>
        <begin position="987"/>
        <end position="999"/>
    </location>
</feature>
<evidence type="ECO:0000256" key="4">
    <source>
        <dbReference type="ARBA" id="ARBA00022737"/>
    </source>
</evidence>
<dbReference type="SUPFAM" id="SSF57196">
    <property type="entry name" value="EGF/Laminin"/>
    <property type="match status" value="9"/>
</dbReference>
<comment type="caution">
    <text evidence="8">Lacks conserved residue(s) required for the propagation of feature annotation.</text>
</comment>
<keyword evidence="4" id="KW-0677">Repeat</keyword>
<feature type="domain" description="Laminin IV type A" evidence="12">
    <location>
        <begin position="520"/>
        <end position="697"/>
    </location>
</feature>
<dbReference type="OrthoDB" id="430826at2759"/>
<keyword evidence="5 8" id="KW-1015">Disulfide bond</keyword>
<dbReference type="SMART" id="SM00180">
    <property type="entry name" value="EGF_Lam"/>
    <property type="match status" value="10"/>
</dbReference>
<evidence type="ECO:0000256" key="9">
    <source>
        <dbReference type="SAM" id="Coils"/>
    </source>
</evidence>
<feature type="domain" description="Laminin EGF-like" evidence="11">
    <location>
        <begin position="440"/>
        <end position="492"/>
    </location>
</feature>
<dbReference type="SUPFAM" id="SSF49785">
    <property type="entry name" value="Galactose-binding domain-like"/>
    <property type="match status" value="1"/>
</dbReference>
<dbReference type="EMBL" id="REGN01009657">
    <property type="protein sequence ID" value="RNA00650.1"/>
    <property type="molecule type" value="Genomic_DNA"/>
</dbReference>
<comment type="caution">
    <text evidence="14">The sequence shown here is derived from an EMBL/GenBank/DDBJ whole genome shotgun (WGS) entry which is preliminary data.</text>
</comment>
<organism evidence="14 15">
    <name type="scientific">Brachionus plicatilis</name>
    <name type="common">Marine rotifer</name>
    <name type="synonym">Brachionus muelleri</name>
    <dbReference type="NCBI Taxonomy" id="10195"/>
    <lineage>
        <taxon>Eukaryota</taxon>
        <taxon>Metazoa</taxon>
        <taxon>Spiralia</taxon>
        <taxon>Gnathifera</taxon>
        <taxon>Rotifera</taxon>
        <taxon>Eurotatoria</taxon>
        <taxon>Monogononta</taxon>
        <taxon>Pseudotrocha</taxon>
        <taxon>Ploima</taxon>
        <taxon>Brachionidae</taxon>
        <taxon>Brachionus</taxon>
    </lineage>
</organism>
<keyword evidence="3 10" id="KW-0732">Signal</keyword>
<dbReference type="STRING" id="10195.A0A3M7PNQ2"/>
<dbReference type="SMART" id="SM00281">
    <property type="entry name" value="LamB"/>
    <property type="match status" value="1"/>
</dbReference>
<feature type="domain" description="Laminin EGF-like" evidence="11">
    <location>
        <begin position="987"/>
        <end position="1032"/>
    </location>
</feature>
<feature type="non-terminal residue" evidence="14">
    <location>
        <position position="1309"/>
    </location>
</feature>
<evidence type="ECO:0000256" key="3">
    <source>
        <dbReference type="ARBA" id="ARBA00022729"/>
    </source>
</evidence>
<evidence type="ECO:0000256" key="6">
    <source>
        <dbReference type="ARBA" id="ARBA00023180"/>
    </source>
</evidence>
<dbReference type="InterPro" id="IPR056863">
    <property type="entry name" value="LMN_ATRN_NET-like_EGF"/>
</dbReference>
<evidence type="ECO:0000256" key="1">
    <source>
        <dbReference type="ARBA" id="ARBA00004613"/>
    </source>
</evidence>
<dbReference type="FunFam" id="2.60.120.260:FF:000018">
    <property type="entry name" value="Laminin subunit gamma 1"/>
    <property type="match status" value="1"/>
</dbReference>
<feature type="chain" id="PRO_5018069757" evidence="10">
    <location>
        <begin position="20"/>
        <end position="1309"/>
    </location>
</feature>
<dbReference type="SMART" id="SM00181">
    <property type="entry name" value="EGF"/>
    <property type="match status" value="8"/>
</dbReference>
<feature type="domain" description="Laminin N-terminal" evidence="13">
    <location>
        <begin position="29"/>
        <end position="276"/>
    </location>
</feature>
<evidence type="ECO:0000256" key="7">
    <source>
        <dbReference type="ARBA" id="ARBA00023292"/>
    </source>
</evidence>
<dbReference type="Gene3D" id="2.10.25.10">
    <property type="entry name" value="Laminin"/>
    <property type="match status" value="9"/>
</dbReference>
<dbReference type="Pfam" id="PF00052">
    <property type="entry name" value="Laminin_B"/>
    <property type="match status" value="1"/>
</dbReference>
<dbReference type="Pfam" id="PF24973">
    <property type="entry name" value="EGF_LMN_ATRN"/>
    <property type="match status" value="2"/>
</dbReference>
<keyword evidence="9" id="KW-0175">Coiled coil</keyword>
<dbReference type="FunFam" id="2.10.25.10:FF:000580">
    <property type="entry name" value="Wing blister, isoform B"/>
    <property type="match status" value="1"/>
</dbReference>
<feature type="domain" description="Laminin EGF-like" evidence="11">
    <location>
        <begin position="890"/>
        <end position="938"/>
    </location>
</feature>
<protein>
    <submittedName>
        <fullName evidence="14">Laminin subunit gamma-1</fullName>
    </submittedName>
</protein>
<keyword evidence="7 8" id="KW-0424">Laminin EGF-like domain</keyword>
<dbReference type="PROSITE" id="PS50027">
    <property type="entry name" value="EGF_LAM_2"/>
    <property type="match status" value="6"/>
</dbReference>
<feature type="disulfide bond" evidence="8">
    <location>
        <begin position="911"/>
        <end position="920"/>
    </location>
</feature>